<protein>
    <submittedName>
        <fullName evidence="1">Uncharacterized protein</fullName>
    </submittedName>
</protein>
<dbReference type="Proteomes" id="UP000256970">
    <property type="component" value="Unassembled WGS sequence"/>
</dbReference>
<evidence type="ECO:0000313" key="1">
    <source>
        <dbReference type="EMBL" id="SZX61488.1"/>
    </source>
</evidence>
<gene>
    <name evidence="1" type="ORF">BQ4739_LOCUS1976</name>
</gene>
<sequence>MQTVKERCKQRFNEASNSRDACRYHPALYSGGEVAKAIGFVRASDAPQDQLEAVVGRKGLMRFWDCCGSEDEGTPGCCVGFHVSFDDELNDAKGWR</sequence>
<dbReference type="AlphaFoldDB" id="A0A383V7B4"/>
<reference evidence="1 2" key="1">
    <citation type="submission" date="2016-10" db="EMBL/GenBank/DDBJ databases">
        <authorList>
            <person name="Cai Z."/>
        </authorList>
    </citation>
    <scope>NUCLEOTIDE SEQUENCE [LARGE SCALE GENOMIC DNA]</scope>
</reference>
<keyword evidence="2" id="KW-1185">Reference proteome</keyword>
<accession>A0A383V7B4</accession>
<proteinExistence type="predicted"/>
<dbReference type="EMBL" id="FNXT01000148">
    <property type="protein sequence ID" value="SZX61488.1"/>
    <property type="molecule type" value="Genomic_DNA"/>
</dbReference>
<dbReference type="PANTHER" id="PTHR35106">
    <property type="entry name" value="BNAA07G25190D PROTEIN"/>
    <property type="match status" value="1"/>
</dbReference>
<name>A0A383V7B4_TETOB</name>
<dbReference type="PANTHER" id="PTHR35106:SF1">
    <property type="entry name" value="CHORD DOMAIN-CONTAINING PROTEIN"/>
    <property type="match status" value="1"/>
</dbReference>
<organism evidence="1 2">
    <name type="scientific">Tetradesmus obliquus</name>
    <name type="common">Green alga</name>
    <name type="synonym">Acutodesmus obliquus</name>
    <dbReference type="NCBI Taxonomy" id="3088"/>
    <lineage>
        <taxon>Eukaryota</taxon>
        <taxon>Viridiplantae</taxon>
        <taxon>Chlorophyta</taxon>
        <taxon>core chlorophytes</taxon>
        <taxon>Chlorophyceae</taxon>
        <taxon>CS clade</taxon>
        <taxon>Sphaeropleales</taxon>
        <taxon>Scenedesmaceae</taxon>
        <taxon>Tetradesmus</taxon>
    </lineage>
</organism>
<evidence type="ECO:0000313" key="2">
    <source>
        <dbReference type="Proteomes" id="UP000256970"/>
    </source>
</evidence>